<dbReference type="GO" id="GO:0016757">
    <property type="term" value="F:glycosyltransferase activity"/>
    <property type="evidence" value="ECO:0007669"/>
    <property type="project" value="InterPro"/>
</dbReference>
<evidence type="ECO:0000256" key="1">
    <source>
        <dbReference type="ARBA" id="ARBA00004323"/>
    </source>
</evidence>
<proteinExistence type="inferred from homology"/>
<dbReference type="PANTHER" id="PTHR11062:SF281">
    <property type="entry name" value="EXOSTOSIN-LIKE 2"/>
    <property type="match status" value="1"/>
</dbReference>
<dbReference type="Proteomes" id="UP000279271">
    <property type="component" value="Unassembled WGS sequence"/>
</dbReference>
<protein>
    <recommendedName>
        <fullName evidence="4">Exostosin GT47 domain-containing protein</fullName>
    </recommendedName>
</protein>
<dbReference type="AlphaFoldDB" id="A0A3M7L873"/>
<evidence type="ECO:0000259" key="4">
    <source>
        <dbReference type="Pfam" id="PF03016"/>
    </source>
</evidence>
<reference evidence="6" key="1">
    <citation type="journal article" date="2018" name="Algal Res.">
        <title>Characterization of plant carbon substrate utilization by Auxenochlorella protothecoides.</title>
        <authorList>
            <person name="Vogler B.W."/>
            <person name="Starkenburg S.R."/>
            <person name="Sudasinghe N."/>
            <person name="Schambach J.Y."/>
            <person name="Rollin J.A."/>
            <person name="Pattathil S."/>
            <person name="Barry A.N."/>
        </authorList>
    </citation>
    <scope>NUCLEOTIDE SEQUENCE [LARGE SCALE GENOMIC DNA]</scope>
    <source>
        <strain evidence="6">UTEX 25</strain>
    </source>
</reference>
<evidence type="ECO:0000313" key="6">
    <source>
        <dbReference type="Proteomes" id="UP000279271"/>
    </source>
</evidence>
<dbReference type="InterPro" id="IPR040911">
    <property type="entry name" value="Exostosin_GT47"/>
</dbReference>
<comment type="caution">
    <text evidence="5">The sequence shown here is derived from an EMBL/GenBank/DDBJ whole genome shotgun (WGS) entry which is preliminary data.</text>
</comment>
<evidence type="ECO:0000256" key="3">
    <source>
        <dbReference type="ARBA" id="ARBA00023034"/>
    </source>
</evidence>
<feature type="non-terminal residue" evidence="5">
    <location>
        <position position="1"/>
    </location>
</feature>
<accession>A0A3M7L873</accession>
<feature type="domain" description="Exostosin GT47" evidence="4">
    <location>
        <begin position="79"/>
        <end position="361"/>
    </location>
</feature>
<sequence>LVLFSLATLTNQKIWPKQYLSLSSGSVILSSSQVVESASCSIYVLDPARDLGMPACNYADTAIWPHALKKTGLGGSTVPLQHWEYQYAVHLWLEEAVIDNGARTDRLSRADLIFVNMHCYETWRAGKWWQTYKEGVKNGVDPELYRVQAMEFLRSWPQWRQSNGSRFVVAPFNPALPEKTLDAQRPCSSSPFIITSEHTMLCEQKLEAHAQQGLILPYVTDTHQEGFEPLAATRDTLLFYRGGCSPSSSSDPSGPLYSSGKLLRRAVVDAIQASNATDVDVQCGCDICPKALPHSEVLARMRASRYCLALPGDRQASRRGTEAALSGCIPVIVGPPWHTLVLADEIDHAASSVFISVRHVTWVVANTSLARSDNHPSVLTAWYLDTDLPPGQMLHVDTLDEVVDVLRALPPKVLAAKQAALAREAYKQYWLPAPGETKSQLGEIVVKKLCDHAQTLKDRGIILPHPTPLQGRKLLAE</sequence>
<gene>
    <name evidence="5" type="ORF">APUTEX25_001886</name>
</gene>
<dbReference type="GO" id="GO:0000139">
    <property type="term" value="C:Golgi membrane"/>
    <property type="evidence" value="ECO:0007669"/>
    <property type="project" value="UniProtKB-SubCell"/>
</dbReference>
<comment type="similarity">
    <text evidence="2">Belongs to the glycosyltransferase 47 family.</text>
</comment>
<dbReference type="InterPro" id="IPR004263">
    <property type="entry name" value="Exostosin"/>
</dbReference>
<organism evidence="5 6">
    <name type="scientific">Auxenochlorella protothecoides</name>
    <name type="common">Green microalga</name>
    <name type="synonym">Chlorella protothecoides</name>
    <dbReference type="NCBI Taxonomy" id="3075"/>
    <lineage>
        <taxon>Eukaryota</taxon>
        <taxon>Viridiplantae</taxon>
        <taxon>Chlorophyta</taxon>
        <taxon>core chlorophytes</taxon>
        <taxon>Trebouxiophyceae</taxon>
        <taxon>Chlorellales</taxon>
        <taxon>Chlorellaceae</taxon>
        <taxon>Auxenochlorella</taxon>
    </lineage>
</organism>
<dbReference type="PANTHER" id="PTHR11062">
    <property type="entry name" value="EXOSTOSIN HEPARAN SULFATE GLYCOSYLTRANSFERASE -RELATED"/>
    <property type="match status" value="1"/>
</dbReference>
<evidence type="ECO:0000313" key="5">
    <source>
        <dbReference type="EMBL" id="RMZ57686.1"/>
    </source>
</evidence>
<keyword evidence="3" id="KW-0333">Golgi apparatus</keyword>
<comment type="subcellular location">
    <subcellularLocation>
        <location evidence="1">Golgi apparatus membrane</location>
        <topology evidence="1">Single-pass type II membrane protein</topology>
    </subcellularLocation>
</comment>
<dbReference type="EMBL" id="QOKY01000126">
    <property type="protein sequence ID" value="RMZ57686.1"/>
    <property type="molecule type" value="Genomic_DNA"/>
</dbReference>
<evidence type="ECO:0000256" key="2">
    <source>
        <dbReference type="ARBA" id="ARBA00010271"/>
    </source>
</evidence>
<dbReference type="Pfam" id="PF03016">
    <property type="entry name" value="Exostosin_GT47"/>
    <property type="match status" value="1"/>
</dbReference>
<name>A0A3M7L873_AUXPR</name>